<dbReference type="PANTHER" id="PTHR11328:SF24">
    <property type="entry name" value="MAJOR FACILITATOR SUPERFAMILY (MFS) PROFILE DOMAIN-CONTAINING PROTEIN"/>
    <property type="match status" value="1"/>
</dbReference>
<dbReference type="EMBL" id="JBHSGU010000009">
    <property type="protein sequence ID" value="MFC4701336.1"/>
    <property type="molecule type" value="Genomic_DNA"/>
</dbReference>
<keyword evidence="2" id="KW-0812">Transmembrane</keyword>
<dbReference type="CDD" id="cd17332">
    <property type="entry name" value="MFS_MelB_like"/>
    <property type="match status" value="1"/>
</dbReference>
<feature type="transmembrane region" description="Helical" evidence="2">
    <location>
        <begin position="150"/>
        <end position="175"/>
    </location>
</feature>
<keyword evidence="4" id="KW-1185">Reference proteome</keyword>
<dbReference type="InterPro" id="IPR036259">
    <property type="entry name" value="MFS_trans_sf"/>
</dbReference>
<dbReference type="SUPFAM" id="SSF103473">
    <property type="entry name" value="MFS general substrate transporter"/>
    <property type="match status" value="1"/>
</dbReference>
<feature type="transmembrane region" description="Helical" evidence="2">
    <location>
        <begin position="305"/>
        <end position="324"/>
    </location>
</feature>
<evidence type="ECO:0000256" key="1">
    <source>
        <dbReference type="ARBA" id="ARBA00009617"/>
    </source>
</evidence>
<protein>
    <submittedName>
        <fullName evidence="3">MFS transporter</fullName>
    </submittedName>
</protein>
<dbReference type="Proteomes" id="UP001595897">
    <property type="component" value="Unassembled WGS sequence"/>
</dbReference>
<dbReference type="PANTHER" id="PTHR11328">
    <property type="entry name" value="MAJOR FACILITATOR SUPERFAMILY DOMAIN-CONTAINING PROTEIN"/>
    <property type="match status" value="1"/>
</dbReference>
<organism evidence="3 4">
    <name type="scientific">Glaciecola siphonariae</name>
    <dbReference type="NCBI Taxonomy" id="521012"/>
    <lineage>
        <taxon>Bacteria</taxon>
        <taxon>Pseudomonadati</taxon>
        <taxon>Pseudomonadota</taxon>
        <taxon>Gammaproteobacteria</taxon>
        <taxon>Alteromonadales</taxon>
        <taxon>Alteromonadaceae</taxon>
        <taxon>Glaciecola</taxon>
    </lineage>
</organism>
<feature type="transmembrane region" description="Helical" evidence="2">
    <location>
        <begin position="330"/>
        <end position="351"/>
    </location>
</feature>
<evidence type="ECO:0000313" key="3">
    <source>
        <dbReference type="EMBL" id="MFC4701336.1"/>
    </source>
</evidence>
<proteinExistence type="inferred from homology"/>
<dbReference type="InterPro" id="IPR039672">
    <property type="entry name" value="MFS_2"/>
</dbReference>
<dbReference type="RefSeq" id="WP_382409726.1">
    <property type="nucleotide sequence ID" value="NZ_JBHSGU010000009.1"/>
</dbReference>
<name>A0ABV9LXQ2_9ALTE</name>
<sequence length="464" mass="51148">MNANKINTLTKKLAFATPEVNLALTFVTINSWLLYYFVNVVEIPAILAGFAFIIGRLADAVLDPYIGRLSDRIQHSHGRKGLILLGIIPAAVAYVALWWLPTISAQAYTQFALACLAFVVFSLFYTLITIPRHAMLPSLVPDYDQRTKQVTYNVSFVMLAVLIGIAVTPALVLFFAGQTDLATSSPLAWWLSAITYSLLGLIFSIPFFLVIDDVKGPKQAPSQHHLVRDFISVFKAKAFRLLVMLLVLSTVATMIVQSMLPFYLESVVKLPGNEQQKMLGAIFLLSILTFPLWAAVGQRIGKPRALICGILVYLLFLSLIPFIPRTGASPMLFLAAVLSGVGISAINLFPWAMLPDSVDEDTLNSGMRREGLVYSAFIFMHKCAGSIGVFSNAIVLSVFEHQAGQIIQNETTLGAFVWMTGPVPFVLFVITSFLCWRYPITKASHLLTQEKIHAMELANATPQK</sequence>
<reference evidence="4" key="1">
    <citation type="journal article" date="2019" name="Int. J. Syst. Evol. Microbiol.">
        <title>The Global Catalogue of Microorganisms (GCM) 10K type strain sequencing project: providing services to taxonomists for standard genome sequencing and annotation.</title>
        <authorList>
            <consortium name="The Broad Institute Genomics Platform"/>
            <consortium name="The Broad Institute Genome Sequencing Center for Infectious Disease"/>
            <person name="Wu L."/>
            <person name="Ma J."/>
        </authorList>
    </citation>
    <scope>NUCLEOTIDE SEQUENCE [LARGE SCALE GENOMIC DNA]</scope>
    <source>
        <strain evidence="4">KACC 12507</strain>
    </source>
</reference>
<feature type="transmembrane region" description="Helical" evidence="2">
    <location>
        <begin position="187"/>
        <end position="211"/>
    </location>
</feature>
<feature type="transmembrane region" description="Helical" evidence="2">
    <location>
        <begin position="20"/>
        <end position="37"/>
    </location>
</feature>
<dbReference type="Pfam" id="PF13347">
    <property type="entry name" value="MFS_2"/>
    <property type="match status" value="1"/>
</dbReference>
<keyword evidence="2" id="KW-0472">Membrane</keyword>
<gene>
    <name evidence="3" type="ORF">ACFO4O_14290</name>
</gene>
<comment type="caution">
    <text evidence="3">The sequence shown here is derived from an EMBL/GenBank/DDBJ whole genome shotgun (WGS) entry which is preliminary data.</text>
</comment>
<comment type="similarity">
    <text evidence="1">Belongs to the sodium:galactoside symporter (TC 2.A.2) family.</text>
</comment>
<accession>A0ABV9LXQ2</accession>
<feature type="transmembrane region" description="Helical" evidence="2">
    <location>
        <begin position="415"/>
        <end position="436"/>
    </location>
</feature>
<feature type="transmembrane region" description="Helical" evidence="2">
    <location>
        <begin position="238"/>
        <end position="258"/>
    </location>
</feature>
<feature type="transmembrane region" description="Helical" evidence="2">
    <location>
        <begin position="107"/>
        <end position="130"/>
    </location>
</feature>
<feature type="transmembrane region" description="Helical" evidence="2">
    <location>
        <begin position="372"/>
        <end position="395"/>
    </location>
</feature>
<dbReference type="Gene3D" id="1.20.1250.20">
    <property type="entry name" value="MFS general substrate transporter like domains"/>
    <property type="match status" value="2"/>
</dbReference>
<feature type="transmembrane region" description="Helical" evidence="2">
    <location>
        <begin position="43"/>
        <end position="62"/>
    </location>
</feature>
<feature type="transmembrane region" description="Helical" evidence="2">
    <location>
        <begin position="82"/>
        <end position="101"/>
    </location>
</feature>
<evidence type="ECO:0000313" key="4">
    <source>
        <dbReference type="Proteomes" id="UP001595897"/>
    </source>
</evidence>
<evidence type="ECO:0000256" key="2">
    <source>
        <dbReference type="SAM" id="Phobius"/>
    </source>
</evidence>
<keyword evidence="2" id="KW-1133">Transmembrane helix</keyword>
<feature type="transmembrane region" description="Helical" evidence="2">
    <location>
        <begin position="278"/>
        <end position="296"/>
    </location>
</feature>